<evidence type="ECO:0000313" key="4">
    <source>
        <dbReference type="Proteomes" id="UP000187151"/>
    </source>
</evidence>
<evidence type="ECO:0008006" key="5">
    <source>
        <dbReference type="Google" id="ProtNLM"/>
    </source>
</evidence>
<keyword evidence="2" id="KW-0812">Transmembrane</keyword>
<keyword evidence="1" id="KW-0175">Coiled coil</keyword>
<accession>A0ABX3GCD3</accession>
<feature type="coiled-coil region" evidence="1">
    <location>
        <begin position="41"/>
        <end position="75"/>
    </location>
</feature>
<dbReference type="EMBL" id="MQUR01000005">
    <property type="protein sequence ID" value="OLZ72582.1"/>
    <property type="molecule type" value="Genomic_DNA"/>
</dbReference>
<comment type="caution">
    <text evidence="3">The sequence shown here is derived from an EMBL/GenBank/DDBJ whole genome shotgun (WGS) entry which is preliminary data.</text>
</comment>
<name>A0ABX3GCD3_9ACTN</name>
<sequence>MWTAVSGGVVGVASAVATFWGGRAARRTRRDHRRDDFKAITERMDKEFDRRDERIDELEAKTELQEQRLEGASVAIIYLIGRVRGLTGYIRSVGMEPPAADPVPDPAKQFIHDFDL</sequence>
<dbReference type="Proteomes" id="UP000187151">
    <property type="component" value="Unassembled WGS sequence"/>
</dbReference>
<keyword evidence="2" id="KW-1133">Transmembrane helix</keyword>
<evidence type="ECO:0000313" key="3">
    <source>
        <dbReference type="EMBL" id="OLZ72582.1"/>
    </source>
</evidence>
<gene>
    <name evidence="3" type="ORF">AVW11_04100</name>
</gene>
<proteinExistence type="predicted"/>
<keyword evidence="4" id="KW-1185">Reference proteome</keyword>
<evidence type="ECO:0000256" key="1">
    <source>
        <dbReference type="SAM" id="Coils"/>
    </source>
</evidence>
<evidence type="ECO:0000256" key="2">
    <source>
        <dbReference type="SAM" id="Phobius"/>
    </source>
</evidence>
<organism evidence="3 4">
    <name type="scientific">Streptomyces amritsarensis</name>
    <dbReference type="NCBI Taxonomy" id="681158"/>
    <lineage>
        <taxon>Bacteria</taxon>
        <taxon>Bacillati</taxon>
        <taxon>Actinomycetota</taxon>
        <taxon>Actinomycetes</taxon>
        <taxon>Kitasatosporales</taxon>
        <taxon>Streptomycetaceae</taxon>
        <taxon>Streptomyces</taxon>
    </lineage>
</organism>
<feature type="transmembrane region" description="Helical" evidence="2">
    <location>
        <begin position="6"/>
        <end position="25"/>
    </location>
</feature>
<reference evidence="3 4" key="1">
    <citation type="submission" date="2016-01" db="EMBL/GenBank/DDBJ databases">
        <title>Streptomyces amritsarensis strain MTCC 11845 genome sequencing and assembly.</title>
        <authorList>
            <person name="Sharma D."/>
            <person name="Nair G.R."/>
            <person name="Kaur G."/>
            <person name="Manhas R.K."/>
            <person name="Mayilraj S."/>
        </authorList>
    </citation>
    <scope>NUCLEOTIDE SEQUENCE [LARGE SCALE GENOMIC DNA]</scope>
    <source>
        <strain evidence="3 4">MTCC 11845</strain>
    </source>
</reference>
<protein>
    <recommendedName>
        <fullName evidence="5">Secreted protein</fullName>
    </recommendedName>
</protein>
<keyword evidence="2" id="KW-0472">Membrane</keyword>